<reference evidence="3" key="2">
    <citation type="submission" date="2023-04" db="EMBL/GenBank/DDBJ databases">
        <authorList>
            <person name="Bruccoleri R.E."/>
            <person name="Oakeley E.J."/>
            <person name="Faust A.-M."/>
            <person name="Dessus-Babus S."/>
            <person name="Altorfer M."/>
            <person name="Burckhardt D."/>
            <person name="Oertli M."/>
            <person name="Naumann U."/>
            <person name="Petersen F."/>
            <person name="Wong J."/>
        </authorList>
    </citation>
    <scope>NUCLEOTIDE SEQUENCE</scope>
    <source>
        <strain evidence="3">GSM-AAB239-AS_SAM_17_03QT</strain>
        <tissue evidence="3">Leaf</tissue>
    </source>
</reference>
<keyword evidence="2" id="KW-0472">Membrane</keyword>
<reference evidence="3" key="1">
    <citation type="journal article" date="2023" name="GigaByte">
        <title>Genome assembly of the bearded iris, Iris pallida Lam.</title>
        <authorList>
            <person name="Bruccoleri R.E."/>
            <person name="Oakeley E.J."/>
            <person name="Faust A.M.E."/>
            <person name="Altorfer M."/>
            <person name="Dessus-Babus S."/>
            <person name="Burckhardt D."/>
            <person name="Oertli M."/>
            <person name="Naumann U."/>
            <person name="Petersen F."/>
            <person name="Wong J."/>
        </authorList>
    </citation>
    <scope>NUCLEOTIDE SEQUENCE</scope>
    <source>
        <strain evidence="3">GSM-AAB239-AS_SAM_17_03QT</strain>
    </source>
</reference>
<gene>
    <name evidence="3" type="ORF">M6B38_112730</name>
</gene>
<evidence type="ECO:0000256" key="2">
    <source>
        <dbReference type="SAM" id="Phobius"/>
    </source>
</evidence>
<name>A0AAX6DMV5_IRIPA</name>
<dbReference type="Proteomes" id="UP001140949">
    <property type="component" value="Unassembled WGS sequence"/>
</dbReference>
<protein>
    <submittedName>
        <fullName evidence="3">Leucine-rich repeat extensin-like protein 3</fullName>
    </submittedName>
</protein>
<keyword evidence="2" id="KW-0812">Transmembrane</keyword>
<feature type="transmembrane region" description="Helical" evidence="2">
    <location>
        <begin position="136"/>
        <end position="156"/>
    </location>
</feature>
<keyword evidence="4" id="KW-1185">Reference proteome</keyword>
<feature type="region of interest" description="Disordered" evidence="1">
    <location>
        <begin position="1"/>
        <end position="22"/>
    </location>
</feature>
<keyword evidence="2" id="KW-1133">Transmembrane helix</keyword>
<organism evidence="3 4">
    <name type="scientific">Iris pallida</name>
    <name type="common">Sweet iris</name>
    <dbReference type="NCBI Taxonomy" id="29817"/>
    <lineage>
        <taxon>Eukaryota</taxon>
        <taxon>Viridiplantae</taxon>
        <taxon>Streptophyta</taxon>
        <taxon>Embryophyta</taxon>
        <taxon>Tracheophyta</taxon>
        <taxon>Spermatophyta</taxon>
        <taxon>Magnoliopsida</taxon>
        <taxon>Liliopsida</taxon>
        <taxon>Asparagales</taxon>
        <taxon>Iridaceae</taxon>
        <taxon>Iridoideae</taxon>
        <taxon>Irideae</taxon>
        <taxon>Iris</taxon>
    </lineage>
</organism>
<feature type="compositionally biased region" description="Basic residues" evidence="1">
    <location>
        <begin position="1"/>
        <end position="11"/>
    </location>
</feature>
<evidence type="ECO:0000256" key="1">
    <source>
        <dbReference type="SAM" id="MobiDB-lite"/>
    </source>
</evidence>
<dbReference type="EMBL" id="JANAVB010043220">
    <property type="protein sequence ID" value="KAJ6793091.1"/>
    <property type="molecule type" value="Genomic_DNA"/>
</dbReference>
<accession>A0AAX6DMV5</accession>
<proteinExistence type="predicted"/>
<dbReference type="AlphaFoldDB" id="A0AAX6DMV5"/>
<evidence type="ECO:0000313" key="3">
    <source>
        <dbReference type="EMBL" id="KAJ6793091.1"/>
    </source>
</evidence>
<evidence type="ECO:0000313" key="4">
    <source>
        <dbReference type="Proteomes" id="UP001140949"/>
    </source>
</evidence>
<feature type="region of interest" description="Disordered" evidence="1">
    <location>
        <begin position="77"/>
        <end position="104"/>
    </location>
</feature>
<sequence>MTTARSHRRRNPATPSLPPAGSRWTITERRRWFAQTDADRRLQTGGRVRRSVSGSRTPLRHLSAGLQIRTRRQLLRQPRGASSLPRGRTPRTVRLGRQPRVPPVDAPASRALFQRCRAPAPSPLHENSAALLPTRWCVLLSFAGVLAVAMIVTIFFENECT</sequence>
<comment type="caution">
    <text evidence="3">The sequence shown here is derived from an EMBL/GenBank/DDBJ whole genome shotgun (WGS) entry which is preliminary data.</text>
</comment>